<evidence type="ECO:0000313" key="1">
    <source>
        <dbReference type="EMBL" id="MET4576207.1"/>
    </source>
</evidence>
<evidence type="ECO:0008006" key="3">
    <source>
        <dbReference type="Google" id="ProtNLM"/>
    </source>
</evidence>
<protein>
    <recommendedName>
        <fullName evidence="3">DUF4145 domain-containing protein</fullName>
    </recommendedName>
</protein>
<proteinExistence type="predicted"/>
<dbReference type="RefSeq" id="WP_354442163.1">
    <property type="nucleotide sequence ID" value="NZ_JBEPSH010000002.1"/>
</dbReference>
<dbReference type="EMBL" id="JBEPSH010000002">
    <property type="protein sequence ID" value="MET4576207.1"/>
    <property type="molecule type" value="Genomic_DNA"/>
</dbReference>
<comment type="caution">
    <text evidence="1">The sequence shown here is derived from an EMBL/GenBank/DDBJ whole genome shotgun (WGS) entry which is preliminary data.</text>
</comment>
<evidence type="ECO:0000313" key="2">
    <source>
        <dbReference type="Proteomes" id="UP001549320"/>
    </source>
</evidence>
<sequence length="215" mass="24343">MSAVARFNSKSQLGMTVGMAQYPFAPRANEDGTQRLETEAEFRERVIACLEYFDQRDRVERAERHIWLGKHRVSVNGVYWERSETSGVMREACSSYAHGNFIATLVLSLAYVEHVVNDALPPLPVGRRTPTMATAIKQARSAGLFPDELLDGAAVLSEFRNPFIHRRDQGDPDTIGQRVKSRKIHPSIILETDARDALQIMYGFFRYSFDPPLNP</sequence>
<accession>A0ABV2Q6I9</accession>
<gene>
    <name evidence="1" type="ORF">ABIE13_001307</name>
</gene>
<keyword evidence="2" id="KW-1185">Reference proteome</keyword>
<dbReference type="Proteomes" id="UP001549320">
    <property type="component" value="Unassembled WGS sequence"/>
</dbReference>
<organism evidence="1 2">
    <name type="scientific">Ottowia thiooxydans</name>
    <dbReference type="NCBI Taxonomy" id="219182"/>
    <lineage>
        <taxon>Bacteria</taxon>
        <taxon>Pseudomonadati</taxon>
        <taxon>Pseudomonadota</taxon>
        <taxon>Betaproteobacteria</taxon>
        <taxon>Burkholderiales</taxon>
        <taxon>Comamonadaceae</taxon>
        <taxon>Ottowia</taxon>
    </lineage>
</organism>
<reference evidence="1 2" key="1">
    <citation type="submission" date="2024-06" db="EMBL/GenBank/DDBJ databases">
        <title>Sorghum-associated microbial communities from plants grown in Nebraska, USA.</title>
        <authorList>
            <person name="Schachtman D."/>
        </authorList>
    </citation>
    <scope>NUCLEOTIDE SEQUENCE [LARGE SCALE GENOMIC DNA]</scope>
    <source>
        <strain evidence="1 2">2709</strain>
    </source>
</reference>
<name>A0ABV2Q6I9_9BURK</name>